<dbReference type="KEGG" id="ghi:107956273"/>
<dbReference type="GO" id="GO:0004714">
    <property type="term" value="F:transmembrane receptor protein tyrosine kinase activity"/>
    <property type="evidence" value="ECO:0007669"/>
    <property type="project" value="InterPro"/>
</dbReference>
<keyword evidence="7" id="KW-0067">ATP-binding</keyword>
<evidence type="ECO:0000313" key="13">
    <source>
        <dbReference type="Proteomes" id="UP000818029"/>
    </source>
</evidence>
<evidence type="ECO:0000256" key="9">
    <source>
        <dbReference type="ARBA" id="ARBA00023136"/>
    </source>
</evidence>
<evidence type="ECO:0000256" key="1">
    <source>
        <dbReference type="ARBA" id="ARBA00004479"/>
    </source>
</evidence>
<evidence type="ECO:0000256" key="11">
    <source>
        <dbReference type="SAM" id="SignalP"/>
    </source>
</evidence>
<evidence type="ECO:0000256" key="2">
    <source>
        <dbReference type="ARBA" id="ARBA00022527"/>
    </source>
</evidence>
<keyword evidence="10" id="KW-0325">Glycoprotein</keyword>
<feature type="signal peptide" evidence="11">
    <location>
        <begin position="1"/>
        <end position="21"/>
    </location>
</feature>
<evidence type="ECO:0000256" key="4">
    <source>
        <dbReference type="ARBA" id="ARBA00022692"/>
    </source>
</evidence>
<name>A0A1U8P8D3_GOSHI</name>
<dbReference type="PANTHER" id="PTHR34590:SF5">
    <property type="entry name" value="OS04G0586500 PROTEIN"/>
    <property type="match status" value="1"/>
</dbReference>
<dbReference type="PaxDb" id="3635-A0A1U8P8D3"/>
<evidence type="ECO:0000256" key="6">
    <source>
        <dbReference type="ARBA" id="ARBA00022741"/>
    </source>
</evidence>
<feature type="chain" id="PRO_5047042705" evidence="11">
    <location>
        <begin position="22"/>
        <end position="380"/>
    </location>
</feature>
<dbReference type="PANTHER" id="PTHR34590">
    <property type="entry name" value="OS03G0124300 PROTEIN-RELATED"/>
    <property type="match status" value="1"/>
</dbReference>
<feature type="domain" description="Malectin-like" evidence="12">
    <location>
        <begin position="105"/>
        <end position="343"/>
    </location>
</feature>
<dbReference type="Gene3D" id="2.60.120.430">
    <property type="entry name" value="Galactose-binding lectin"/>
    <property type="match status" value="1"/>
</dbReference>
<dbReference type="GeneID" id="107956273"/>
<keyword evidence="8" id="KW-1133">Transmembrane helix</keyword>
<organism evidence="13 14">
    <name type="scientific">Gossypium hirsutum</name>
    <name type="common">Upland cotton</name>
    <name type="synonym">Gossypium mexicanum</name>
    <dbReference type="NCBI Taxonomy" id="3635"/>
    <lineage>
        <taxon>Eukaryota</taxon>
        <taxon>Viridiplantae</taxon>
        <taxon>Streptophyta</taxon>
        <taxon>Embryophyta</taxon>
        <taxon>Tracheophyta</taxon>
        <taxon>Spermatophyta</taxon>
        <taxon>Magnoliopsida</taxon>
        <taxon>eudicotyledons</taxon>
        <taxon>Gunneridae</taxon>
        <taxon>Pentapetalae</taxon>
        <taxon>rosids</taxon>
        <taxon>malvids</taxon>
        <taxon>Malvales</taxon>
        <taxon>Malvaceae</taxon>
        <taxon>Malvoideae</taxon>
        <taxon>Gossypium</taxon>
    </lineage>
</organism>
<keyword evidence="4" id="KW-0812">Transmembrane</keyword>
<evidence type="ECO:0000256" key="7">
    <source>
        <dbReference type="ARBA" id="ARBA00022840"/>
    </source>
</evidence>
<dbReference type="AlphaFoldDB" id="A0A1U8P8D3"/>
<evidence type="ECO:0000256" key="10">
    <source>
        <dbReference type="ARBA" id="ARBA00023180"/>
    </source>
</evidence>
<evidence type="ECO:0000259" key="12">
    <source>
        <dbReference type="Pfam" id="PF12819"/>
    </source>
</evidence>
<dbReference type="InterPro" id="IPR045272">
    <property type="entry name" value="ANXUR1/2-like"/>
</dbReference>
<reference evidence="14" key="2">
    <citation type="submission" date="2025-08" db="UniProtKB">
        <authorList>
            <consortium name="RefSeq"/>
        </authorList>
    </citation>
    <scope>IDENTIFICATION</scope>
</reference>
<evidence type="ECO:0000313" key="14">
    <source>
        <dbReference type="RefSeq" id="XP_016747472.2"/>
    </source>
</evidence>
<protein>
    <submittedName>
        <fullName evidence="14">Receptor-like protein kinase FERONIA</fullName>
    </submittedName>
</protein>
<keyword evidence="13" id="KW-1185">Reference proteome</keyword>
<dbReference type="GO" id="GO:0016020">
    <property type="term" value="C:membrane"/>
    <property type="evidence" value="ECO:0007669"/>
    <property type="project" value="UniProtKB-SubCell"/>
</dbReference>
<keyword evidence="5 11" id="KW-0732">Signal</keyword>
<accession>A0A1U8P8D3</accession>
<proteinExistence type="predicted"/>
<reference evidence="13" key="1">
    <citation type="journal article" date="2020" name="Nat. Genet.">
        <title>Genomic diversifications of five Gossypium allopolyploid species and their impact on cotton improvement.</title>
        <authorList>
            <person name="Chen Z.J."/>
            <person name="Sreedasyam A."/>
            <person name="Ando A."/>
            <person name="Song Q."/>
            <person name="De Santiago L.M."/>
            <person name="Hulse-Kemp A.M."/>
            <person name="Ding M."/>
            <person name="Ye W."/>
            <person name="Kirkbride R.C."/>
            <person name="Jenkins J."/>
            <person name="Plott C."/>
            <person name="Lovell J."/>
            <person name="Lin Y.M."/>
            <person name="Vaughn R."/>
            <person name="Liu B."/>
            <person name="Simpson S."/>
            <person name="Scheffler B.E."/>
            <person name="Wen L."/>
            <person name="Saski C.A."/>
            <person name="Grover C.E."/>
            <person name="Hu G."/>
            <person name="Conover J.L."/>
            <person name="Carlson J.W."/>
            <person name="Shu S."/>
            <person name="Boston L.B."/>
            <person name="Williams M."/>
            <person name="Peterson D.G."/>
            <person name="McGee K."/>
            <person name="Jones D.C."/>
            <person name="Wendel J.F."/>
            <person name="Stelly D.M."/>
            <person name="Grimwood J."/>
            <person name="Schmutz J."/>
        </authorList>
    </citation>
    <scope>NUCLEOTIDE SEQUENCE [LARGE SCALE GENOMIC DNA]</scope>
    <source>
        <strain evidence="13">cv. TM-1</strain>
    </source>
</reference>
<keyword evidence="6" id="KW-0547">Nucleotide-binding</keyword>
<sequence>MEKYSVIILITILQSSIFIASEQPEYIPRDNITLNCGAPIDLLANAGRSWAPEFPVPNSNTLSLLLQARNSFVSTSIRCPMNNMVDPRPFSLSKLIQRGRYWFSREICLNMKDNEVLDLVFTPSSSASNDTYAFNNGIENVSMPTNLYYTLPDSTYVPFVGQNYPFLVKNDTIIEMAYRLNVGAKPISHKDDTGLFRNSSNDYFYMTKNNYVTVNTSMLINYTMIPRYTAPEMVYQTTQAMGPSLAYNEKHNLSWRLPMGSGFRYMVRLHFCEPQDLVNSLGDQKFKVFINSQTAKQNADVIVWTVQGKVSIFKDYVVLVSKEYITIHAKYYDVILNGIQVFKLSNSNGNLGKPNLELQVHNHLRIRPILQVKNPRREAC</sequence>
<dbReference type="RefSeq" id="XP_016747472.2">
    <property type="nucleotide sequence ID" value="XM_016891983.2"/>
</dbReference>
<dbReference type="GO" id="GO:0004674">
    <property type="term" value="F:protein serine/threonine kinase activity"/>
    <property type="evidence" value="ECO:0007669"/>
    <property type="project" value="UniProtKB-KW"/>
</dbReference>
<dbReference type="Pfam" id="PF12819">
    <property type="entry name" value="Malectin_like"/>
    <property type="match status" value="1"/>
</dbReference>
<keyword evidence="2" id="KW-0723">Serine/threonine-protein kinase</keyword>
<keyword evidence="3" id="KW-0808">Transferase</keyword>
<comment type="subcellular location">
    <subcellularLocation>
        <location evidence="1">Membrane</location>
        <topology evidence="1">Single-pass type I membrane protein</topology>
    </subcellularLocation>
</comment>
<dbReference type="GO" id="GO:0005524">
    <property type="term" value="F:ATP binding"/>
    <property type="evidence" value="ECO:0007669"/>
    <property type="project" value="UniProtKB-KW"/>
</dbReference>
<keyword evidence="9" id="KW-0472">Membrane</keyword>
<dbReference type="InterPro" id="IPR024788">
    <property type="entry name" value="Malectin-like_Carb-bd_dom"/>
</dbReference>
<gene>
    <name evidence="14" type="primary">LOC107956273</name>
</gene>
<evidence type="ECO:0000256" key="5">
    <source>
        <dbReference type="ARBA" id="ARBA00022729"/>
    </source>
</evidence>
<evidence type="ECO:0000256" key="3">
    <source>
        <dbReference type="ARBA" id="ARBA00022679"/>
    </source>
</evidence>
<evidence type="ECO:0000256" key="8">
    <source>
        <dbReference type="ARBA" id="ARBA00022989"/>
    </source>
</evidence>
<keyword evidence="2" id="KW-0418">Kinase</keyword>
<dbReference type="Proteomes" id="UP000818029">
    <property type="component" value="Chromosome D07"/>
</dbReference>
<dbReference type="STRING" id="3635.A0A1U8P8D3"/>